<sequence>MSKAMKWIGRNLSLGGLVRHAGNGLGTVTNVTVQGVGMVASALSDDPKTKKSIKDACSNVGKTLDSSITKGSAVAGQGIDYGVQKASVGIGYASGGAAKLLGASEENVILAKKVGTVVGAVSIGVVAGGGVADAAIAIGAASGTAGAAATTSGLAALGGGSIAAGGGGMAVGQAVVNAIVATGGVSGAATVKENN</sequence>
<dbReference type="Proteomes" id="UP000501692">
    <property type="component" value="Chromosome"/>
</dbReference>
<organism evidence="1 2">
    <name type="scientific">Acinetobacter pittii</name>
    <name type="common">Acinetobacter genomosp. 3</name>
    <dbReference type="NCBI Taxonomy" id="48296"/>
    <lineage>
        <taxon>Bacteria</taxon>
        <taxon>Pseudomonadati</taxon>
        <taxon>Pseudomonadota</taxon>
        <taxon>Gammaproteobacteria</taxon>
        <taxon>Moraxellales</taxon>
        <taxon>Moraxellaceae</taxon>
        <taxon>Acinetobacter</taxon>
        <taxon>Acinetobacter calcoaceticus/baumannii complex</taxon>
    </lineage>
</organism>
<name>A0A6H0FXC1_ACIPI</name>
<dbReference type="EMBL" id="CP049806">
    <property type="protein sequence ID" value="QIT18964.1"/>
    <property type="molecule type" value="Genomic_DNA"/>
</dbReference>
<gene>
    <name evidence="1" type="ORF">G8E09_15280</name>
</gene>
<evidence type="ECO:0000313" key="2">
    <source>
        <dbReference type="Proteomes" id="UP000501692"/>
    </source>
</evidence>
<reference evidence="1 2" key="1">
    <citation type="submission" date="2020-03" db="EMBL/GenBank/DDBJ databases">
        <authorList>
            <person name="Zhang L."/>
            <person name="Han X."/>
            <person name="Chen Y."/>
            <person name="Yu Y."/>
        </authorList>
    </citation>
    <scope>NUCLEOTIDE SEQUENCE [LARGE SCALE GENOMIC DNA]</scope>
    <source>
        <strain evidence="1 2">A1254</strain>
    </source>
</reference>
<accession>A0A6H0FXC1</accession>
<evidence type="ECO:0000313" key="1">
    <source>
        <dbReference type="EMBL" id="QIT18964.1"/>
    </source>
</evidence>
<dbReference type="RefSeq" id="WP_060466162.1">
    <property type="nucleotide sequence ID" value="NZ_CP049806.1"/>
</dbReference>
<dbReference type="AlphaFoldDB" id="A0A6H0FXC1"/>
<protein>
    <submittedName>
        <fullName evidence="1">Uncharacterized protein</fullName>
    </submittedName>
</protein>
<proteinExistence type="predicted"/>